<accession>A0ABD2JSL2</accession>
<dbReference type="EMBL" id="JBICBT010000911">
    <property type="protein sequence ID" value="KAL3093606.1"/>
    <property type="molecule type" value="Genomic_DNA"/>
</dbReference>
<evidence type="ECO:0008006" key="5">
    <source>
        <dbReference type="Google" id="ProtNLM"/>
    </source>
</evidence>
<keyword evidence="4" id="KW-1185">Reference proteome</keyword>
<dbReference type="Gene3D" id="3.30.420.40">
    <property type="match status" value="2"/>
</dbReference>
<evidence type="ECO:0000313" key="4">
    <source>
        <dbReference type="Proteomes" id="UP001620626"/>
    </source>
</evidence>
<keyword evidence="1" id="KW-0206">Cytoskeleton</keyword>
<gene>
    <name evidence="3" type="ORF">niasHT_021672</name>
</gene>
<evidence type="ECO:0000256" key="2">
    <source>
        <dbReference type="RuleBase" id="RU000487"/>
    </source>
</evidence>
<dbReference type="InterPro" id="IPR043129">
    <property type="entry name" value="ATPase_NBD"/>
</dbReference>
<dbReference type="Proteomes" id="UP001620626">
    <property type="component" value="Unassembled WGS sequence"/>
</dbReference>
<dbReference type="Gene3D" id="2.30.36.70">
    <property type="entry name" value="Actin, Chain A, domain 2"/>
    <property type="match status" value="1"/>
</dbReference>
<dbReference type="Gene3D" id="3.90.640.10">
    <property type="entry name" value="Actin, Chain A, domain 4"/>
    <property type="match status" value="1"/>
</dbReference>
<evidence type="ECO:0000256" key="1">
    <source>
        <dbReference type="ARBA" id="ARBA00023212"/>
    </source>
</evidence>
<dbReference type="Pfam" id="PF00022">
    <property type="entry name" value="Actin"/>
    <property type="match status" value="1"/>
</dbReference>
<keyword evidence="1" id="KW-0963">Cytoplasm</keyword>
<organism evidence="3 4">
    <name type="scientific">Heterodera trifolii</name>
    <dbReference type="NCBI Taxonomy" id="157864"/>
    <lineage>
        <taxon>Eukaryota</taxon>
        <taxon>Metazoa</taxon>
        <taxon>Ecdysozoa</taxon>
        <taxon>Nematoda</taxon>
        <taxon>Chromadorea</taxon>
        <taxon>Rhabditida</taxon>
        <taxon>Tylenchina</taxon>
        <taxon>Tylenchomorpha</taxon>
        <taxon>Tylenchoidea</taxon>
        <taxon>Heteroderidae</taxon>
        <taxon>Heteroderinae</taxon>
        <taxon>Heterodera</taxon>
    </lineage>
</organism>
<comment type="caution">
    <text evidence="3">The sequence shown here is derived from an EMBL/GenBank/DDBJ whole genome shotgun (WGS) entry which is preliminary data.</text>
</comment>
<evidence type="ECO:0000313" key="3">
    <source>
        <dbReference type="EMBL" id="KAL3093606.1"/>
    </source>
</evidence>
<dbReference type="AlphaFoldDB" id="A0ABD2JSL2"/>
<comment type="similarity">
    <text evidence="2">Belongs to the actin family.</text>
</comment>
<dbReference type="InterPro" id="IPR004001">
    <property type="entry name" value="Actin_CS"/>
</dbReference>
<dbReference type="PANTHER" id="PTHR11937">
    <property type="entry name" value="ACTIN"/>
    <property type="match status" value="1"/>
</dbReference>
<reference evidence="3 4" key="1">
    <citation type="submission" date="2024-10" db="EMBL/GenBank/DDBJ databases">
        <authorList>
            <person name="Kim D."/>
        </authorList>
    </citation>
    <scope>NUCLEOTIDE SEQUENCE [LARGE SCALE GENOMIC DNA]</scope>
    <source>
        <strain evidence="3">BH-2024</strain>
    </source>
</reference>
<dbReference type="InterPro" id="IPR004000">
    <property type="entry name" value="Actin"/>
</dbReference>
<dbReference type="PROSITE" id="PS00432">
    <property type="entry name" value="ACTINS_2"/>
    <property type="match status" value="1"/>
</dbReference>
<name>A0ABD2JSL2_9BILA</name>
<sequence length="444" mass="48828">MSGGIYGGDDVGALVFDPGSHSFRVGYGGEEFPRFDIPARVGVCPRPSAGTDSSQSADATIEEVASGRGANTSNKFDHYIGTTKLNVPRAGMEVKPYMREGMVEDWELFEKMLDYIYGPCLGAESREHGVLFTEPPWNPKEKRQRLTELVFEKYGVPAYYLAKNAVLAAFASGRTAGLVIDSGSSHTSAVPVYDGYCITNSVVKSPVGGDFVVDQCRKMLVKEGVDIVPYYKVAAKKEVKEGDAPIWTPRPNLPAVTQSYENFMGSQVVEDMIQSILQLCEAPIDYEFMDKLPAVQYGFPCGYRRDFHAERAKIPEALFDLKHATDISETERATLMSVSQVALTSCNTCDIDIRPSLYSNLIVTGGNSLIVGFTDRLNHDLAQKCPSTIKIRVSNPNYSTSTERRFGAWIGGSIVSSLGTFQQLWISKGEYEETGKSIVERKCP</sequence>
<proteinExistence type="inferred from homology"/>
<protein>
    <recommendedName>
        <fullName evidence="5">Actin-like protein 6A</fullName>
    </recommendedName>
</protein>
<dbReference type="PRINTS" id="PR00190">
    <property type="entry name" value="ACTIN"/>
</dbReference>
<dbReference type="SMART" id="SM00268">
    <property type="entry name" value="ACTIN"/>
    <property type="match status" value="1"/>
</dbReference>
<dbReference type="SUPFAM" id="SSF53067">
    <property type="entry name" value="Actin-like ATPase domain"/>
    <property type="match status" value="2"/>
</dbReference>
<dbReference type="CDD" id="cd13395">
    <property type="entry name" value="ASKHA_NBD_Arp4_ACTL6-like"/>
    <property type="match status" value="1"/>
</dbReference>